<dbReference type="Proteomes" id="UP000588604">
    <property type="component" value="Unassembled WGS sequence"/>
</dbReference>
<dbReference type="RefSeq" id="WP_262890865.1">
    <property type="nucleotide sequence ID" value="NZ_JACIJO010000002.1"/>
</dbReference>
<gene>
    <name evidence="1" type="ORF">FHS59_002251</name>
</gene>
<keyword evidence="2" id="KW-1185">Reference proteome</keyword>
<organism evidence="1 2">
    <name type="scientific">Algoriphagus iocasae</name>
    <dbReference type="NCBI Taxonomy" id="1836499"/>
    <lineage>
        <taxon>Bacteria</taxon>
        <taxon>Pseudomonadati</taxon>
        <taxon>Bacteroidota</taxon>
        <taxon>Cytophagia</taxon>
        <taxon>Cytophagales</taxon>
        <taxon>Cyclobacteriaceae</taxon>
        <taxon>Algoriphagus</taxon>
    </lineage>
</organism>
<dbReference type="EMBL" id="JACIJO010000002">
    <property type="protein sequence ID" value="MBB6326623.1"/>
    <property type="molecule type" value="Genomic_DNA"/>
</dbReference>
<comment type="caution">
    <text evidence="1">The sequence shown here is derived from an EMBL/GenBank/DDBJ whole genome shotgun (WGS) entry which is preliminary data.</text>
</comment>
<evidence type="ECO:0000313" key="1">
    <source>
        <dbReference type="EMBL" id="MBB6326623.1"/>
    </source>
</evidence>
<evidence type="ECO:0000313" key="2">
    <source>
        <dbReference type="Proteomes" id="UP000588604"/>
    </source>
</evidence>
<dbReference type="AlphaFoldDB" id="A0A841MIC0"/>
<proteinExistence type="predicted"/>
<name>A0A841MIC0_9BACT</name>
<reference evidence="1 2" key="1">
    <citation type="submission" date="2020-08" db="EMBL/GenBank/DDBJ databases">
        <title>Genomic Encyclopedia of Type Strains, Phase IV (KMG-IV): sequencing the most valuable type-strain genomes for metagenomic binning, comparative biology and taxonomic classification.</title>
        <authorList>
            <person name="Goeker M."/>
        </authorList>
    </citation>
    <scope>NUCLEOTIDE SEQUENCE [LARGE SCALE GENOMIC DNA]</scope>
    <source>
        <strain evidence="1 2">DSM 102044</strain>
    </source>
</reference>
<protein>
    <submittedName>
        <fullName evidence="1">Uncharacterized protein</fullName>
    </submittedName>
</protein>
<accession>A0A841MIC0</accession>
<sequence length="42" mass="4832">MKIVNHTFDFQISMENTGEKEGFPLTEKVKTVGLREFLFGIV</sequence>